<name>A0A7M5WT19_9CNID</name>
<dbReference type="GO" id="GO:0008076">
    <property type="term" value="C:voltage-gated potassium channel complex"/>
    <property type="evidence" value="ECO:0007669"/>
    <property type="project" value="InterPro"/>
</dbReference>
<dbReference type="InterPro" id="IPR013099">
    <property type="entry name" value="K_chnl_dom"/>
</dbReference>
<keyword evidence="3 8" id="KW-0812">Transmembrane</keyword>
<organism evidence="10 11">
    <name type="scientific">Clytia hemisphaerica</name>
    <dbReference type="NCBI Taxonomy" id="252671"/>
    <lineage>
        <taxon>Eukaryota</taxon>
        <taxon>Metazoa</taxon>
        <taxon>Cnidaria</taxon>
        <taxon>Hydrozoa</taxon>
        <taxon>Hydroidolina</taxon>
        <taxon>Leptothecata</taxon>
        <taxon>Obeliida</taxon>
        <taxon>Clytiidae</taxon>
        <taxon>Clytia</taxon>
    </lineage>
</organism>
<keyword evidence="2" id="KW-0813">Transport</keyword>
<evidence type="ECO:0000256" key="6">
    <source>
        <dbReference type="ARBA" id="ARBA00023136"/>
    </source>
</evidence>
<feature type="transmembrane region" description="Helical" evidence="8">
    <location>
        <begin position="202"/>
        <end position="220"/>
    </location>
</feature>
<feature type="transmembrane region" description="Helical" evidence="8">
    <location>
        <begin position="382"/>
        <end position="404"/>
    </location>
</feature>
<dbReference type="PANTHER" id="PTHR11537">
    <property type="entry name" value="VOLTAGE-GATED POTASSIUM CHANNEL"/>
    <property type="match status" value="1"/>
</dbReference>
<dbReference type="PANTHER" id="PTHR11537:SF252">
    <property type="entry name" value="POTASSIUM VOLTAGE-GATED CHANNEL PROTEIN SHAW"/>
    <property type="match status" value="1"/>
</dbReference>
<feature type="domain" description="Potassium channel" evidence="9">
    <location>
        <begin position="145"/>
        <end position="227"/>
    </location>
</feature>
<keyword evidence="4 8" id="KW-1133">Transmembrane helix</keyword>
<evidence type="ECO:0000313" key="11">
    <source>
        <dbReference type="Proteomes" id="UP000594262"/>
    </source>
</evidence>
<accession>A0A7M5WT19</accession>
<dbReference type="SUPFAM" id="SSF81324">
    <property type="entry name" value="Voltage-gated potassium channels"/>
    <property type="match status" value="1"/>
</dbReference>
<dbReference type="AlphaFoldDB" id="A0A7M5WT19"/>
<keyword evidence="7" id="KW-0407">Ion channel</keyword>
<keyword evidence="5" id="KW-0406">Ion transport</keyword>
<dbReference type="InterPro" id="IPR028325">
    <property type="entry name" value="VG_K_chnl"/>
</dbReference>
<dbReference type="Proteomes" id="UP000594262">
    <property type="component" value="Unplaced"/>
</dbReference>
<dbReference type="Pfam" id="PF07885">
    <property type="entry name" value="Ion_trans_2"/>
    <property type="match status" value="1"/>
</dbReference>
<evidence type="ECO:0000256" key="7">
    <source>
        <dbReference type="ARBA" id="ARBA00023303"/>
    </source>
</evidence>
<dbReference type="GO" id="GO:0001508">
    <property type="term" value="P:action potential"/>
    <property type="evidence" value="ECO:0007669"/>
    <property type="project" value="TreeGrafter"/>
</dbReference>
<evidence type="ECO:0000256" key="4">
    <source>
        <dbReference type="ARBA" id="ARBA00022989"/>
    </source>
</evidence>
<evidence type="ECO:0000256" key="2">
    <source>
        <dbReference type="ARBA" id="ARBA00022448"/>
    </source>
</evidence>
<keyword evidence="6 8" id="KW-0472">Membrane</keyword>
<dbReference type="Gene3D" id="1.10.287.70">
    <property type="match status" value="1"/>
</dbReference>
<evidence type="ECO:0000313" key="10">
    <source>
        <dbReference type="EnsemblMetazoa" id="CLYHEMP012487.1"/>
    </source>
</evidence>
<dbReference type="GO" id="GO:0005251">
    <property type="term" value="F:delayed rectifier potassium channel activity"/>
    <property type="evidence" value="ECO:0007669"/>
    <property type="project" value="TreeGrafter"/>
</dbReference>
<evidence type="ECO:0000256" key="1">
    <source>
        <dbReference type="ARBA" id="ARBA00004141"/>
    </source>
</evidence>
<feature type="transmembrane region" description="Helical" evidence="8">
    <location>
        <begin position="169"/>
        <end position="190"/>
    </location>
</feature>
<proteinExistence type="predicted"/>
<evidence type="ECO:0000256" key="5">
    <source>
        <dbReference type="ARBA" id="ARBA00023065"/>
    </source>
</evidence>
<keyword evidence="11" id="KW-1185">Reference proteome</keyword>
<evidence type="ECO:0000256" key="3">
    <source>
        <dbReference type="ARBA" id="ARBA00022692"/>
    </source>
</evidence>
<comment type="subcellular location">
    <subcellularLocation>
        <location evidence="1">Membrane</location>
        <topology evidence="1">Multi-pass membrane protein</topology>
    </subcellularLocation>
</comment>
<evidence type="ECO:0000259" key="9">
    <source>
        <dbReference type="Pfam" id="PF07885"/>
    </source>
</evidence>
<reference evidence="10" key="1">
    <citation type="submission" date="2021-01" db="UniProtKB">
        <authorList>
            <consortium name="EnsemblMetazoa"/>
        </authorList>
    </citation>
    <scope>IDENTIFICATION</scope>
</reference>
<sequence>RCHKVREINPYCRDNLTVAFKNVIPYCYTKKEGNENEAYGILKGLIKTIFDTCCLGCYGIKYTEITDLENQLLHNQDLLSTYDLVLPVRNKPDSQTYNTKAYTELLQIHKILSYSQIHRMRADTLLKVLMRASVEYYPLFAVGIVMAFCAGAIVWLLEFWNNKEQFPRQIVQGIIEGWWWAYISMTTVGYGDKTPKSIPARLIAVVWILFGITLFNMYTASLTSIVTTTMAFGHNGDFQANKILGHLSGTDIFESGDDVIHKEYETFEQLTKAFRKDQINILAMEEHASFYYYNSTSPRLEGAVVVQKMEDHFSSKGLGVVSKHKRLLEMLRSFVEANEDLSLSIAKRTGKMELTKDEIFEMGHVHADEFQFEIPFPDSPRLILITVAGTLFVVFVCILIAMFVRKAQEKREERKCLIASQSYKMTE</sequence>
<dbReference type="GO" id="GO:0015276">
    <property type="term" value="F:ligand-gated monoatomic ion channel activity"/>
    <property type="evidence" value="ECO:0007669"/>
    <property type="project" value="InterPro"/>
</dbReference>
<protein>
    <recommendedName>
        <fullName evidence="9">Potassium channel domain-containing protein</fullName>
    </recommendedName>
</protein>
<evidence type="ECO:0000256" key="8">
    <source>
        <dbReference type="SAM" id="Phobius"/>
    </source>
</evidence>
<dbReference type="OrthoDB" id="297496at2759"/>
<dbReference type="EnsemblMetazoa" id="CLYHEMT012487.1">
    <property type="protein sequence ID" value="CLYHEMP012487.1"/>
    <property type="gene ID" value="CLYHEMG012487"/>
</dbReference>
<feature type="transmembrane region" description="Helical" evidence="8">
    <location>
        <begin position="136"/>
        <end position="157"/>
    </location>
</feature>